<reference evidence="5 6" key="1">
    <citation type="journal article" date="2012" name="Genome Biol.">
        <title>Sequencing three crocodilian genomes to illuminate the evolution of archosaurs and amniotes.</title>
        <authorList>
            <person name="St John J.A."/>
            <person name="Braun E.L."/>
            <person name="Isberg S.R."/>
            <person name="Miles L.G."/>
            <person name="Chong A.Y."/>
            <person name="Gongora J."/>
            <person name="Dalzell P."/>
            <person name="Moran C."/>
            <person name="Bed'hom B."/>
            <person name="Abzhanov A."/>
            <person name="Burgess S.C."/>
            <person name="Cooksey A.M."/>
            <person name="Castoe T.A."/>
            <person name="Crawford N.G."/>
            <person name="Densmore L.D."/>
            <person name="Drew J.C."/>
            <person name="Edwards S.V."/>
            <person name="Faircloth B.C."/>
            <person name="Fujita M.K."/>
            <person name="Greenwold M.J."/>
            <person name="Hoffmann F.G."/>
            <person name="Howard J.M."/>
            <person name="Iguchi T."/>
            <person name="Janes D.E."/>
            <person name="Khan S.Y."/>
            <person name="Kohno S."/>
            <person name="de Koning A.J."/>
            <person name="Lance S.L."/>
            <person name="McCarthy F.M."/>
            <person name="McCormack J.E."/>
            <person name="Merchant M.E."/>
            <person name="Peterson D.G."/>
            <person name="Pollock D.D."/>
            <person name="Pourmand N."/>
            <person name="Raney B.J."/>
            <person name="Roessler K.A."/>
            <person name="Sanford J.R."/>
            <person name="Sawyer R.H."/>
            <person name="Schmidt C.J."/>
            <person name="Triplett E.W."/>
            <person name="Tuberville T.D."/>
            <person name="Venegas-Anaya M."/>
            <person name="Howard J.T."/>
            <person name="Jarvis E.D."/>
            <person name="Guillette L.J.Jr."/>
            <person name="Glenn T.C."/>
            <person name="Green R.E."/>
            <person name="Ray D.A."/>
        </authorList>
    </citation>
    <scope>NUCLEOTIDE SEQUENCE [LARGE SCALE GENOMIC DNA]</scope>
    <source>
        <strain evidence="5">KSC_2009_1</strain>
    </source>
</reference>
<accession>A0A151LZN9</accession>
<keyword evidence="2" id="KW-0863">Zinc-finger</keyword>
<gene>
    <name evidence="5" type="primary">ZNF804A</name>
    <name evidence="5" type="ORF">Y1Q_0011432</name>
</gene>
<dbReference type="InterPro" id="IPR013087">
    <property type="entry name" value="Znf_C2H2_type"/>
</dbReference>
<evidence type="ECO:0000256" key="2">
    <source>
        <dbReference type="ARBA" id="ARBA00022771"/>
    </source>
</evidence>
<dbReference type="GO" id="GO:0005634">
    <property type="term" value="C:nucleus"/>
    <property type="evidence" value="ECO:0007669"/>
    <property type="project" value="TreeGrafter"/>
</dbReference>
<evidence type="ECO:0000256" key="1">
    <source>
        <dbReference type="ARBA" id="ARBA00022723"/>
    </source>
</evidence>
<evidence type="ECO:0000259" key="4">
    <source>
        <dbReference type="PROSITE" id="PS00028"/>
    </source>
</evidence>
<evidence type="ECO:0000256" key="3">
    <source>
        <dbReference type="ARBA" id="ARBA00022833"/>
    </source>
</evidence>
<sequence length="158" mass="18421">MLTIIVIENIYPCGGRRLQSSIVVIKNINGGHHLGDYQENEDYAEKENTIAKALEDLKANFYCELCDKQYYKHQEFDNHINSYDHAHKQRLKELKHREFARNIASKSRKDERKQEKALQRLHKLAELRKETSCAPGSGPMFKSTTVTDVIKIIIYNDK</sequence>
<keyword evidence="1" id="KW-0479">Metal-binding</keyword>
<dbReference type="PANTHER" id="PTHR17614:SF13">
    <property type="entry name" value="ZINC FINGER PROTEIN 804A"/>
    <property type="match status" value="1"/>
</dbReference>
<evidence type="ECO:0000313" key="5">
    <source>
        <dbReference type="EMBL" id="KYO17737.1"/>
    </source>
</evidence>
<dbReference type="InterPro" id="IPR036236">
    <property type="entry name" value="Znf_C2H2_sf"/>
</dbReference>
<dbReference type="InterPro" id="IPR022755">
    <property type="entry name" value="Znf_C2H2_jaz"/>
</dbReference>
<dbReference type="Pfam" id="PF12171">
    <property type="entry name" value="zf-C2H2_jaz"/>
    <property type="match status" value="1"/>
</dbReference>
<comment type="caution">
    <text evidence="5">The sequence shown here is derived from an EMBL/GenBank/DDBJ whole genome shotgun (WGS) entry which is preliminary data.</text>
</comment>
<dbReference type="PANTHER" id="PTHR17614">
    <property type="entry name" value="ZINC FINGER-CONTAINING"/>
    <property type="match status" value="1"/>
</dbReference>
<dbReference type="AlphaFoldDB" id="A0A151LZN9"/>
<keyword evidence="3" id="KW-0862">Zinc</keyword>
<dbReference type="PROSITE" id="PS00028">
    <property type="entry name" value="ZINC_FINGER_C2H2_1"/>
    <property type="match status" value="1"/>
</dbReference>
<dbReference type="Proteomes" id="UP000050525">
    <property type="component" value="Unassembled WGS sequence"/>
</dbReference>
<organism evidence="5 6">
    <name type="scientific">Alligator mississippiensis</name>
    <name type="common">American alligator</name>
    <dbReference type="NCBI Taxonomy" id="8496"/>
    <lineage>
        <taxon>Eukaryota</taxon>
        <taxon>Metazoa</taxon>
        <taxon>Chordata</taxon>
        <taxon>Craniata</taxon>
        <taxon>Vertebrata</taxon>
        <taxon>Euteleostomi</taxon>
        <taxon>Archelosauria</taxon>
        <taxon>Archosauria</taxon>
        <taxon>Crocodylia</taxon>
        <taxon>Alligatoridae</taxon>
        <taxon>Alligatorinae</taxon>
        <taxon>Alligator</taxon>
    </lineage>
</organism>
<dbReference type="GO" id="GO:0008270">
    <property type="term" value="F:zinc ion binding"/>
    <property type="evidence" value="ECO:0007669"/>
    <property type="project" value="UniProtKB-KW"/>
</dbReference>
<protein>
    <submittedName>
        <fullName evidence="5">Zinc finger protein 804A isoform C</fullName>
    </submittedName>
</protein>
<keyword evidence="6" id="KW-1185">Reference proteome</keyword>
<dbReference type="SUPFAM" id="SSF57667">
    <property type="entry name" value="beta-beta-alpha zinc fingers"/>
    <property type="match status" value="1"/>
</dbReference>
<proteinExistence type="predicted"/>
<evidence type="ECO:0000313" key="6">
    <source>
        <dbReference type="Proteomes" id="UP000050525"/>
    </source>
</evidence>
<name>A0A151LZN9_ALLMI</name>
<feature type="domain" description="C2H2-type" evidence="4">
    <location>
        <begin position="63"/>
        <end position="85"/>
    </location>
</feature>
<dbReference type="EMBL" id="AKHW03006853">
    <property type="protein sequence ID" value="KYO17737.1"/>
    <property type="molecule type" value="Genomic_DNA"/>
</dbReference>
<dbReference type="InterPro" id="IPR052445">
    <property type="entry name" value="ZnF-G_patch_domain"/>
</dbReference>